<dbReference type="EMBL" id="KJ019146">
    <property type="protein sequence ID" value="AIX42298.1"/>
    <property type="molecule type" value="Genomic_DNA"/>
</dbReference>
<dbReference type="Proteomes" id="UP000185307">
    <property type="component" value="Segment"/>
</dbReference>
<accession>A0A0E3I5F1</accession>
<organism evidence="1 3">
    <name type="scientific">Synechococcus phage ACG-2014f</name>
    <dbReference type="NCBI Taxonomy" id="1493511"/>
    <lineage>
        <taxon>Viruses</taxon>
        <taxon>Duplodnaviria</taxon>
        <taxon>Heunggongvirae</taxon>
        <taxon>Uroviricota</taxon>
        <taxon>Caudoviricetes</taxon>
        <taxon>Pantevenvirales</taxon>
        <taxon>Kyanoviridae</taxon>
        <taxon>Atlauavirus</taxon>
        <taxon>Atlauavirus tusconc8</taxon>
    </lineage>
</organism>
<reference evidence="3 4" key="1">
    <citation type="submission" date="2013-12" db="EMBL/GenBank/DDBJ databases">
        <title>Ecological redundancy of diverse viral populations within a natural community.</title>
        <authorList>
            <person name="Gregory A.C."/>
            <person name="LaButti K."/>
            <person name="Copeland A."/>
            <person name="Woyke T."/>
            <person name="Sullivan M.B."/>
        </authorList>
    </citation>
    <scope>NUCLEOTIDE SEQUENCE [LARGE SCALE GENOMIC DNA]</scope>
    <source>
        <strain evidence="1">Syn7803C16</strain>
        <strain evidence="2">Syn7803C24</strain>
    </source>
</reference>
<gene>
    <name evidence="1" type="ORF">Syn7803C16_79</name>
    <name evidence="2" type="ORF">Syn7803C24_80</name>
</gene>
<proteinExistence type="predicted"/>
<name>A0A0E3I5F1_9CAUD</name>
<evidence type="ECO:0000313" key="4">
    <source>
        <dbReference type="Proteomes" id="UP000185307"/>
    </source>
</evidence>
<evidence type="ECO:0000313" key="1">
    <source>
        <dbReference type="EMBL" id="AIX42298.1"/>
    </source>
</evidence>
<sequence>MAEVQLHGNIYEETVIRDITGLDKSAYDKTKKNGYTSVWDIEKGEYSDNNISIKTTGSNTVCMGDAVRMASHTSYNLVVGVYDQRGNTKVFTTEYTFYITDADTKKIWGTMEVGEVTAFVDFVKSIPHGKEGQTSTKEYRNEFLSQIQDKSALMVINPKVDSKKQRRVQCSMRLSQLLESGVKYTKKDMNLQVSSSRRKFN</sequence>
<protein>
    <submittedName>
        <fullName evidence="1">Uncharacterized protein</fullName>
    </submittedName>
</protein>
<dbReference type="EMBL" id="KJ019151">
    <property type="protein sequence ID" value="AIX43719.1"/>
    <property type="molecule type" value="Genomic_DNA"/>
</dbReference>
<evidence type="ECO:0000313" key="2">
    <source>
        <dbReference type="EMBL" id="AIX43719.1"/>
    </source>
</evidence>
<dbReference type="Proteomes" id="UP000185295">
    <property type="component" value="Segment"/>
</dbReference>
<evidence type="ECO:0000313" key="3">
    <source>
        <dbReference type="Proteomes" id="UP000185295"/>
    </source>
</evidence>